<dbReference type="EMBL" id="JAFBFH010000005">
    <property type="protein sequence ID" value="MBM7714172.1"/>
    <property type="molecule type" value="Genomic_DNA"/>
</dbReference>
<keyword evidence="3" id="KW-0479">Metal-binding</keyword>
<comment type="caution">
    <text evidence="8">The sequence shown here is derived from an EMBL/GenBank/DDBJ whole genome shotgun (WGS) entry which is preliminary data.</text>
</comment>
<evidence type="ECO:0000313" key="8">
    <source>
        <dbReference type="EMBL" id="MBM7714172.1"/>
    </source>
</evidence>
<evidence type="ECO:0000256" key="5">
    <source>
        <dbReference type="ARBA" id="ARBA00022842"/>
    </source>
</evidence>
<comment type="catalytic activity">
    <reaction evidence="7">
        <text>D-fructose + ATP = D-fructose 6-phosphate + ADP + H(+)</text>
        <dbReference type="Rhea" id="RHEA:16125"/>
        <dbReference type="ChEBI" id="CHEBI:15378"/>
        <dbReference type="ChEBI" id="CHEBI:30616"/>
        <dbReference type="ChEBI" id="CHEBI:37721"/>
        <dbReference type="ChEBI" id="CHEBI:61527"/>
        <dbReference type="ChEBI" id="CHEBI:456216"/>
        <dbReference type="EC" id="2.7.1.4"/>
    </reaction>
</comment>
<keyword evidence="8" id="KW-0808">Transferase</keyword>
<comment type="similarity">
    <text evidence="2">Belongs to the ROK (NagC/XylR) family.</text>
</comment>
<protein>
    <recommendedName>
        <fullName evidence="6">fructokinase</fullName>
        <ecNumber evidence="6">2.7.1.4</ecNumber>
    </recommendedName>
</protein>
<evidence type="ECO:0000256" key="1">
    <source>
        <dbReference type="ARBA" id="ARBA00001946"/>
    </source>
</evidence>
<dbReference type="Gene3D" id="3.30.420.40">
    <property type="match status" value="2"/>
</dbReference>
<dbReference type="Proteomes" id="UP000823485">
    <property type="component" value="Unassembled WGS sequence"/>
</dbReference>
<sequence>MLGAIEAGGTKFVCAVGQKDGRLVERIQINTDIPERTIPEVIAFFREFPIQAIGIASFGPIDINKESPTYGYIKSTPKPGWINFPFVQTMENAFHVPIHFITDVDGAALGEWAYGAAKGHNSCLYITVGTGIGAGAVVDGKLLRGLSHPEMGHISVRRHPEDSYEGFCPYHRDCIEGLAAGPAIEGRWGVKADMLHHEKAWEMEAYYLAEALVQYILILSPEKIIMGGGVMKQKHLFPRIHSLVKEKLEGFVPLPDKLVHYIVPPQLGDDAGVTGALLMAKQILEKKKAYEKQK</sequence>
<dbReference type="EC" id="2.7.1.4" evidence="6"/>
<proteinExistence type="inferred from homology"/>
<dbReference type="RefSeq" id="WP_077109933.1">
    <property type="nucleotide sequence ID" value="NZ_JAFBFH010000005.1"/>
</dbReference>
<evidence type="ECO:0000256" key="7">
    <source>
        <dbReference type="ARBA" id="ARBA00048451"/>
    </source>
</evidence>
<gene>
    <name evidence="8" type="ORF">JOC94_001144</name>
</gene>
<dbReference type="InterPro" id="IPR051804">
    <property type="entry name" value="Carb_Metab_Reg_Kinase/Isom"/>
</dbReference>
<dbReference type="PANTHER" id="PTHR42742">
    <property type="entry name" value="TRANSCRIPTIONAL REPRESSOR MPRA"/>
    <property type="match status" value="1"/>
</dbReference>
<dbReference type="PANTHER" id="PTHR42742:SF3">
    <property type="entry name" value="FRUCTOKINASE"/>
    <property type="match status" value="1"/>
</dbReference>
<comment type="cofactor">
    <cofactor evidence="1">
        <name>Mg(2+)</name>
        <dbReference type="ChEBI" id="CHEBI:18420"/>
    </cofactor>
</comment>
<name>A0ABS2R3E2_9BACI</name>
<dbReference type="GO" id="GO:0008865">
    <property type="term" value="F:fructokinase activity"/>
    <property type="evidence" value="ECO:0007669"/>
    <property type="project" value="UniProtKB-EC"/>
</dbReference>
<organism evidence="8 9">
    <name type="scientific">Siminovitchia thermophila</name>
    <dbReference type="NCBI Taxonomy" id="1245522"/>
    <lineage>
        <taxon>Bacteria</taxon>
        <taxon>Bacillati</taxon>
        <taxon>Bacillota</taxon>
        <taxon>Bacilli</taxon>
        <taxon>Bacillales</taxon>
        <taxon>Bacillaceae</taxon>
        <taxon>Siminovitchia</taxon>
    </lineage>
</organism>
<accession>A0ABS2R3E2</accession>
<dbReference type="SUPFAM" id="SSF53067">
    <property type="entry name" value="Actin-like ATPase domain"/>
    <property type="match status" value="1"/>
</dbReference>
<dbReference type="PROSITE" id="PS01125">
    <property type="entry name" value="ROK"/>
    <property type="match status" value="1"/>
</dbReference>
<evidence type="ECO:0000256" key="4">
    <source>
        <dbReference type="ARBA" id="ARBA00022833"/>
    </source>
</evidence>
<dbReference type="Pfam" id="PF00480">
    <property type="entry name" value="ROK"/>
    <property type="match status" value="1"/>
</dbReference>
<reference evidence="8 9" key="1">
    <citation type="submission" date="2021-01" db="EMBL/GenBank/DDBJ databases">
        <title>Genomic Encyclopedia of Type Strains, Phase IV (KMG-IV): sequencing the most valuable type-strain genomes for metagenomic binning, comparative biology and taxonomic classification.</title>
        <authorList>
            <person name="Goeker M."/>
        </authorList>
    </citation>
    <scope>NUCLEOTIDE SEQUENCE [LARGE SCALE GENOMIC DNA]</scope>
    <source>
        <strain evidence="8 9">DSM 105453</strain>
    </source>
</reference>
<evidence type="ECO:0000313" key="9">
    <source>
        <dbReference type="Proteomes" id="UP000823485"/>
    </source>
</evidence>
<keyword evidence="9" id="KW-1185">Reference proteome</keyword>
<dbReference type="InterPro" id="IPR000600">
    <property type="entry name" value="ROK"/>
</dbReference>
<dbReference type="CDD" id="cd24067">
    <property type="entry name" value="ASKHA_NBD_ROK_BsFRK-like"/>
    <property type="match status" value="1"/>
</dbReference>
<evidence type="ECO:0000256" key="2">
    <source>
        <dbReference type="ARBA" id="ARBA00006479"/>
    </source>
</evidence>
<dbReference type="InterPro" id="IPR043129">
    <property type="entry name" value="ATPase_NBD"/>
</dbReference>
<keyword evidence="4" id="KW-0862">Zinc</keyword>
<keyword evidence="5" id="KW-0460">Magnesium</keyword>
<evidence type="ECO:0000256" key="3">
    <source>
        <dbReference type="ARBA" id="ARBA00022723"/>
    </source>
</evidence>
<evidence type="ECO:0000256" key="6">
    <source>
        <dbReference type="ARBA" id="ARBA00038887"/>
    </source>
</evidence>
<dbReference type="InterPro" id="IPR049874">
    <property type="entry name" value="ROK_cs"/>
</dbReference>